<dbReference type="STRING" id="1434110.MSHOH_0133"/>
<keyword evidence="3" id="KW-1185">Reference proteome</keyword>
<keyword evidence="1" id="KW-1133">Transmembrane helix</keyword>
<feature type="transmembrane region" description="Helical" evidence="1">
    <location>
        <begin position="89"/>
        <end position="108"/>
    </location>
</feature>
<feature type="transmembrane region" description="Helical" evidence="1">
    <location>
        <begin position="176"/>
        <end position="205"/>
    </location>
</feature>
<protein>
    <recommendedName>
        <fullName evidence="4">DUF1673 domain-containing protein</fullName>
    </recommendedName>
</protein>
<accession>A0A0E3S7T2</accession>
<keyword evidence="1" id="KW-0812">Transmembrane</keyword>
<feature type="transmembrane region" description="Helical" evidence="1">
    <location>
        <begin position="151"/>
        <end position="169"/>
    </location>
</feature>
<dbReference type="KEGG" id="mhor:MSHOH_0133"/>
<evidence type="ECO:0000313" key="3">
    <source>
        <dbReference type="Proteomes" id="UP000033101"/>
    </source>
</evidence>
<sequence>MNVLVKSVRKLMGWCPYAKTLETRHSTYPEYLEAENQSRGRDGGNTPLLPSGWWNRRRNRSLIESSVLTIFSVYWVAFQRESLQNEAFMPGLIFGIFFNLLFCIWNWSYLDDIKNSSRKIKIITVPSKLRVINLIIFLALLYLLFSQFNWGFVLFLISAFCLIALLYYFKLDLSPLVLLLYFGSRIMAVMGFMFGTCLTAFLYYLTDVYWEKKNHMKIYIKFENSLEKIYAIGEKEGKLWT</sequence>
<feature type="transmembrane region" description="Helical" evidence="1">
    <location>
        <begin position="129"/>
        <end position="145"/>
    </location>
</feature>
<dbReference type="HOGENOM" id="CLU_1363666_0_0_2"/>
<proteinExistence type="predicted"/>
<gene>
    <name evidence="2" type="ORF">MSHOH_0133</name>
</gene>
<organism evidence="2 3">
    <name type="scientific">Methanosarcina horonobensis HB-1 = JCM 15518</name>
    <dbReference type="NCBI Taxonomy" id="1434110"/>
    <lineage>
        <taxon>Archaea</taxon>
        <taxon>Methanobacteriati</taxon>
        <taxon>Methanobacteriota</taxon>
        <taxon>Stenosarchaea group</taxon>
        <taxon>Methanomicrobia</taxon>
        <taxon>Methanosarcinales</taxon>
        <taxon>Methanosarcinaceae</taxon>
        <taxon>Methanosarcina</taxon>
    </lineage>
</organism>
<dbReference type="AlphaFoldDB" id="A0A0E3S7T2"/>
<dbReference type="OrthoDB" id="107566at2157"/>
<dbReference type="RefSeq" id="WP_048136704.1">
    <property type="nucleotide sequence ID" value="NZ_CP009516.1"/>
</dbReference>
<dbReference type="PATRIC" id="fig|1434110.4.peg.151"/>
<keyword evidence="1" id="KW-0472">Membrane</keyword>
<evidence type="ECO:0000313" key="2">
    <source>
        <dbReference type="EMBL" id="AKB76616.1"/>
    </source>
</evidence>
<dbReference type="GeneID" id="24829248"/>
<evidence type="ECO:0008006" key="4">
    <source>
        <dbReference type="Google" id="ProtNLM"/>
    </source>
</evidence>
<feature type="transmembrane region" description="Helical" evidence="1">
    <location>
        <begin position="61"/>
        <end position="77"/>
    </location>
</feature>
<name>A0A0E3S7T2_9EURY</name>
<reference evidence="2 3" key="1">
    <citation type="submission" date="2014-07" db="EMBL/GenBank/DDBJ databases">
        <title>Methanogenic archaea and the global carbon cycle.</title>
        <authorList>
            <person name="Henriksen J.R."/>
            <person name="Luke J."/>
            <person name="Reinhart S."/>
            <person name="Benedict M.N."/>
            <person name="Youngblut N.D."/>
            <person name="Metcalf M.E."/>
            <person name="Whitaker R.J."/>
            <person name="Metcalf W.W."/>
        </authorList>
    </citation>
    <scope>NUCLEOTIDE SEQUENCE [LARGE SCALE GENOMIC DNA]</scope>
    <source>
        <strain evidence="2 3">HB-1</strain>
    </source>
</reference>
<dbReference type="InterPro" id="IPR012874">
    <property type="entry name" value="DUF1673_METspp"/>
</dbReference>
<dbReference type="Pfam" id="PF07895">
    <property type="entry name" value="DUF1673"/>
    <property type="match status" value="1"/>
</dbReference>
<dbReference type="EMBL" id="CP009516">
    <property type="protein sequence ID" value="AKB76616.1"/>
    <property type="molecule type" value="Genomic_DNA"/>
</dbReference>
<evidence type="ECO:0000256" key="1">
    <source>
        <dbReference type="SAM" id="Phobius"/>
    </source>
</evidence>
<dbReference type="Proteomes" id="UP000033101">
    <property type="component" value="Chromosome"/>
</dbReference>